<accession>A0A9J6B9X4</accession>
<dbReference type="AlphaFoldDB" id="A0A9J6B9X4"/>
<keyword evidence="2" id="KW-1185">Reference proteome</keyword>
<organism evidence="1 2">
    <name type="scientific">Polypedilum vanderplanki</name>
    <name type="common">Sleeping chironomid midge</name>
    <dbReference type="NCBI Taxonomy" id="319348"/>
    <lineage>
        <taxon>Eukaryota</taxon>
        <taxon>Metazoa</taxon>
        <taxon>Ecdysozoa</taxon>
        <taxon>Arthropoda</taxon>
        <taxon>Hexapoda</taxon>
        <taxon>Insecta</taxon>
        <taxon>Pterygota</taxon>
        <taxon>Neoptera</taxon>
        <taxon>Endopterygota</taxon>
        <taxon>Diptera</taxon>
        <taxon>Nematocera</taxon>
        <taxon>Chironomoidea</taxon>
        <taxon>Chironomidae</taxon>
        <taxon>Chironominae</taxon>
        <taxon>Polypedilum</taxon>
        <taxon>Polypedilum</taxon>
    </lineage>
</organism>
<dbReference type="EMBL" id="JADBJN010000004">
    <property type="protein sequence ID" value="KAG5666463.1"/>
    <property type="molecule type" value="Genomic_DNA"/>
</dbReference>
<evidence type="ECO:0000313" key="2">
    <source>
        <dbReference type="Proteomes" id="UP001107558"/>
    </source>
</evidence>
<comment type="caution">
    <text evidence="1">The sequence shown here is derived from an EMBL/GenBank/DDBJ whole genome shotgun (WGS) entry which is preliminary data.</text>
</comment>
<reference evidence="1" key="1">
    <citation type="submission" date="2021-03" db="EMBL/GenBank/DDBJ databases">
        <title>Chromosome level genome of the anhydrobiotic midge Polypedilum vanderplanki.</title>
        <authorList>
            <person name="Yoshida Y."/>
            <person name="Kikawada T."/>
            <person name="Gusev O."/>
        </authorList>
    </citation>
    <scope>NUCLEOTIDE SEQUENCE</scope>
    <source>
        <strain evidence="1">NIAS01</strain>
        <tissue evidence="1">Whole body or cell culture</tissue>
    </source>
</reference>
<gene>
    <name evidence="1" type="ORF">PVAND_014490</name>
</gene>
<name>A0A9J6B9X4_POLVA</name>
<evidence type="ECO:0000313" key="1">
    <source>
        <dbReference type="EMBL" id="KAG5666463.1"/>
    </source>
</evidence>
<dbReference type="Proteomes" id="UP001107558">
    <property type="component" value="Chromosome 4"/>
</dbReference>
<sequence>MRLSTPICNTEDLLSSLKITLCGYKISAKKSFDDYSAIHSSQSNKDIEEGIQEHLKKNFKDNENDGCCYCN</sequence>
<proteinExistence type="predicted"/>
<protein>
    <submittedName>
        <fullName evidence="1">Uncharacterized protein</fullName>
    </submittedName>
</protein>